<feature type="region of interest" description="Disordered" evidence="11">
    <location>
        <begin position="1"/>
        <end position="238"/>
    </location>
</feature>
<dbReference type="PANTHER" id="PTHR14196">
    <property type="entry name" value="ODD-SKIPPED - RELATED"/>
    <property type="match status" value="1"/>
</dbReference>
<feature type="compositionally biased region" description="Low complexity" evidence="11">
    <location>
        <begin position="56"/>
        <end position="65"/>
    </location>
</feature>
<dbReference type="InParanoid" id="A8N677"/>
<evidence type="ECO:0000256" key="8">
    <source>
        <dbReference type="ARBA" id="ARBA00023163"/>
    </source>
</evidence>
<dbReference type="OrthoDB" id="6077919at2759"/>
<dbReference type="Pfam" id="PF00096">
    <property type="entry name" value="zf-C2H2"/>
    <property type="match status" value="2"/>
</dbReference>
<feature type="domain" description="C2H2-type" evidence="12">
    <location>
        <begin position="241"/>
        <end position="268"/>
    </location>
</feature>
<dbReference type="PANTHER" id="PTHR14196:SF12">
    <property type="entry name" value="ZINC FINGER PROTEIN 208-LIKE"/>
    <property type="match status" value="1"/>
</dbReference>
<dbReference type="GO" id="GO:0005634">
    <property type="term" value="C:nucleus"/>
    <property type="evidence" value="ECO:0007669"/>
    <property type="project" value="UniProtKB-SubCell"/>
</dbReference>
<dbReference type="SUPFAM" id="SSF57667">
    <property type="entry name" value="beta-beta-alpha zinc fingers"/>
    <property type="match status" value="1"/>
</dbReference>
<keyword evidence="14" id="KW-1185">Reference proteome</keyword>
<evidence type="ECO:0000256" key="7">
    <source>
        <dbReference type="ARBA" id="ARBA00023015"/>
    </source>
</evidence>
<dbReference type="GO" id="GO:0000981">
    <property type="term" value="F:DNA-binding transcription factor activity, RNA polymerase II-specific"/>
    <property type="evidence" value="ECO:0007669"/>
    <property type="project" value="TreeGrafter"/>
</dbReference>
<keyword evidence="7" id="KW-0805">Transcription regulation</keyword>
<dbReference type="InterPro" id="IPR013087">
    <property type="entry name" value="Znf_C2H2_type"/>
</dbReference>
<keyword evidence="4" id="KW-0677">Repeat</keyword>
<gene>
    <name evidence="13" type="ORF">CC1G_01989</name>
</gene>
<evidence type="ECO:0000313" key="13">
    <source>
        <dbReference type="EMBL" id="EAU91500.2"/>
    </source>
</evidence>
<feature type="compositionally biased region" description="Polar residues" evidence="11">
    <location>
        <begin position="310"/>
        <end position="326"/>
    </location>
</feature>
<evidence type="ECO:0000313" key="14">
    <source>
        <dbReference type="Proteomes" id="UP000001861"/>
    </source>
</evidence>
<dbReference type="AlphaFoldDB" id="A8N677"/>
<dbReference type="Gene3D" id="3.30.160.60">
    <property type="entry name" value="Classic Zinc Finger"/>
    <property type="match status" value="2"/>
</dbReference>
<feature type="domain" description="C2H2-type" evidence="12">
    <location>
        <begin position="269"/>
        <end position="298"/>
    </location>
</feature>
<keyword evidence="3" id="KW-0479">Metal-binding</keyword>
<keyword evidence="8" id="KW-0804">Transcription</keyword>
<comment type="similarity">
    <text evidence="2">Belongs to the krueppel C2H2-type zinc-finger protein family.</text>
</comment>
<dbReference type="Proteomes" id="UP000001861">
    <property type="component" value="Unassembled WGS sequence"/>
</dbReference>
<proteinExistence type="inferred from homology"/>
<dbReference type="PROSITE" id="PS50157">
    <property type="entry name" value="ZINC_FINGER_C2H2_2"/>
    <property type="match status" value="2"/>
</dbReference>
<comment type="caution">
    <text evidence="13">The sequence shown here is derived from an EMBL/GenBank/DDBJ whole genome shotgun (WGS) entry which is preliminary data.</text>
</comment>
<keyword evidence="5 10" id="KW-0863">Zinc-finger</keyword>
<evidence type="ECO:0000256" key="2">
    <source>
        <dbReference type="ARBA" id="ARBA00006991"/>
    </source>
</evidence>
<dbReference type="GeneID" id="6006793"/>
<evidence type="ECO:0000256" key="5">
    <source>
        <dbReference type="ARBA" id="ARBA00022771"/>
    </source>
</evidence>
<dbReference type="FunFam" id="3.30.160.60:FF:001102">
    <property type="entry name" value="Transcription factor IIIA"/>
    <property type="match status" value="1"/>
</dbReference>
<dbReference type="GO" id="GO:0000977">
    <property type="term" value="F:RNA polymerase II transcription regulatory region sequence-specific DNA binding"/>
    <property type="evidence" value="ECO:0007669"/>
    <property type="project" value="TreeGrafter"/>
</dbReference>
<evidence type="ECO:0000256" key="1">
    <source>
        <dbReference type="ARBA" id="ARBA00004123"/>
    </source>
</evidence>
<keyword evidence="9" id="KW-0539">Nucleus</keyword>
<feature type="compositionally biased region" description="Low complexity" evidence="11">
    <location>
        <begin position="88"/>
        <end position="97"/>
    </location>
</feature>
<comment type="subcellular location">
    <subcellularLocation>
        <location evidence="1">Nucleus</location>
    </subcellularLocation>
</comment>
<dbReference type="OMA" id="WAISTTV"/>
<dbReference type="PROSITE" id="PS00028">
    <property type="entry name" value="ZINC_FINGER_C2H2_1"/>
    <property type="match status" value="2"/>
</dbReference>
<dbReference type="eggNOG" id="KOG1721">
    <property type="taxonomic scope" value="Eukaryota"/>
</dbReference>
<dbReference type="VEuPathDB" id="FungiDB:CC1G_01989"/>
<dbReference type="InterPro" id="IPR050717">
    <property type="entry name" value="C2H2-ZF_Transcription_Reg"/>
</dbReference>
<evidence type="ECO:0000256" key="9">
    <source>
        <dbReference type="ARBA" id="ARBA00023242"/>
    </source>
</evidence>
<dbReference type="EMBL" id="AACS02000003">
    <property type="protein sequence ID" value="EAU91500.2"/>
    <property type="molecule type" value="Genomic_DNA"/>
</dbReference>
<protein>
    <recommendedName>
        <fullName evidence="12">C2H2-type domain-containing protein</fullName>
    </recommendedName>
</protein>
<sequence length="374" mass="41763">MPPSSSSKDSQRPTLPPIRDLFRDELGQASIESPQVTLARLRVSDDEDRFGRESPRPGSEPSSSRAYHYHPPHRSLSGPNPSTRHSHGGYSHPPSSSLYEHPSLQRSYSHHQLVGDAQQRPYHHPDQHTSSSQARHHHHRGSVGSSDYHHGSQPRGVVTHDPRFTLSPAYPPPMSSSQRMQSMGDPRGYPWPISTRVDRPHLSEDDDRTPTARYPTQSLHPYRYPPHDEPRPSNPVPTSKYECHYCGKGFNRPSSLKIHLNSHTGEKPFACPVEGCGRSFSVLSNMRRHARVHTTNAGKEKEASSDEGALSSTSHSNSETGFSGPSNDPKWLQRRGSIASSTSSSSRRSRSASSDDEDDEDDHRPAEKRSRRVT</sequence>
<reference evidence="13 14" key="1">
    <citation type="journal article" date="2010" name="Proc. Natl. Acad. Sci. U.S.A.">
        <title>Insights into evolution of multicellular fungi from the assembled chromosomes of the mushroom Coprinopsis cinerea (Coprinus cinereus).</title>
        <authorList>
            <person name="Stajich J.E."/>
            <person name="Wilke S.K."/>
            <person name="Ahren D."/>
            <person name="Au C.H."/>
            <person name="Birren B.W."/>
            <person name="Borodovsky M."/>
            <person name="Burns C."/>
            <person name="Canback B."/>
            <person name="Casselton L.A."/>
            <person name="Cheng C.K."/>
            <person name="Deng J."/>
            <person name="Dietrich F.S."/>
            <person name="Fargo D.C."/>
            <person name="Farman M.L."/>
            <person name="Gathman A.C."/>
            <person name="Goldberg J."/>
            <person name="Guigo R."/>
            <person name="Hoegger P.J."/>
            <person name="Hooker J.B."/>
            <person name="Huggins A."/>
            <person name="James T.Y."/>
            <person name="Kamada T."/>
            <person name="Kilaru S."/>
            <person name="Kodira C."/>
            <person name="Kues U."/>
            <person name="Kupfer D."/>
            <person name="Kwan H.S."/>
            <person name="Lomsadze A."/>
            <person name="Li W."/>
            <person name="Lilly W.W."/>
            <person name="Ma L.J."/>
            <person name="Mackey A.J."/>
            <person name="Manning G."/>
            <person name="Martin F."/>
            <person name="Muraguchi H."/>
            <person name="Natvig D.O."/>
            <person name="Palmerini H."/>
            <person name="Ramesh M.A."/>
            <person name="Rehmeyer C.J."/>
            <person name="Roe B.A."/>
            <person name="Shenoy N."/>
            <person name="Stanke M."/>
            <person name="Ter-Hovhannisyan V."/>
            <person name="Tunlid A."/>
            <person name="Velagapudi R."/>
            <person name="Vision T.J."/>
            <person name="Zeng Q."/>
            <person name="Zolan M.E."/>
            <person name="Pukkila P.J."/>
        </authorList>
    </citation>
    <scope>NUCLEOTIDE SEQUENCE [LARGE SCALE GENOMIC DNA]</scope>
    <source>
        <strain evidence="14">Okayama-7 / 130 / ATCC MYA-4618 / FGSC 9003</strain>
    </source>
</reference>
<dbReference type="KEGG" id="cci:CC1G_01989"/>
<evidence type="ECO:0000259" key="12">
    <source>
        <dbReference type="PROSITE" id="PS50157"/>
    </source>
</evidence>
<dbReference type="RefSeq" id="XP_001830353.2">
    <property type="nucleotide sequence ID" value="XM_001830301.2"/>
</dbReference>
<evidence type="ECO:0000256" key="4">
    <source>
        <dbReference type="ARBA" id="ARBA00022737"/>
    </source>
</evidence>
<keyword evidence="6" id="KW-0862">Zinc</keyword>
<dbReference type="GO" id="GO:0008270">
    <property type="term" value="F:zinc ion binding"/>
    <property type="evidence" value="ECO:0007669"/>
    <property type="project" value="UniProtKB-KW"/>
</dbReference>
<feature type="region of interest" description="Disordered" evidence="11">
    <location>
        <begin position="292"/>
        <end position="374"/>
    </location>
</feature>
<accession>A8N677</accession>
<dbReference type="SMART" id="SM00355">
    <property type="entry name" value="ZnF_C2H2"/>
    <property type="match status" value="2"/>
</dbReference>
<organism evidence="13 14">
    <name type="scientific">Coprinopsis cinerea (strain Okayama-7 / 130 / ATCC MYA-4618 / FGSC 9003)</name>
    <name type="common">Inky cap fungus</name>
    <name type="synonym">Hormographiella aspergillata</name>
    <dbReference type="NCBI Taxonomy" id="240176"/>
    <lineage>
        <taxon>Eukaryota</taxon>
        <taxon>Fungi</taxon>
        <taxon>Dikarya</taxon>
        <taxon>Basidiomycota</taxon>
        <taxon>Agaricomycotina</taxon>
        <taxon>Agaricomycetes</taxon>
        <taxon>Agaricomycetidae</taxon>
        <taxon>Agaricales</taxon>
        <taxon>Agaricineae</taxon>
        <taxon>Psathyrellaceae</taxon>
        <taxon>Coprinopsis</taxon>
    </lineage>
</organism>
<evidence type="ECO:0000256" key="10">
    <source>
        <dbReference type="PROSITE-ProRule" id="PRU00042"/>
    </source>
</evidence>
<feature type="compositionally biased region" description="Low complexity" evidence="11">
    <location>
        <begin position="334"/>
        <end position="346"/>
    </location>
</feature>
<dbReference type="InterPro" id="IPR036236">
    <property type="entry name" value="Znf_C2H2_sf"/>
</dbReference>
<name>A8N677_COPC7</name>
<dbReference type="FunFam" id="3.30.160.60:FF:000761">
    <property type="entry name" value="Zinc finger protein 449"/>
    <property type="match status" value="1"/>
</dbReference>
<evidence type="ECO:0000256" key="6">
    <source>
        <dbReference type="ARBA" id="ARBA00022833"/>
    </source>
</evidence>
<evidence type="ECO:0000256" key="3">
    <source>
        <dbReference type="ARBA" id="ARBA00022723"/>
    </source>
</evidence>
<evidence type="ECO:0000256" key="11">
    <source>
        <dbReference type="SAM" id="MobiDB-lite"/>
    </source>
</evidence>
<dbReference type="HOGENOM" id="CLU_765136_0_0_1"/>